<gene>
    <name evidence="1" type="ORF">AQPE_4844</name>
</gene>
<evidence type="ECO:0000313" key="2">
    <source>
        <dbReference type="Proteomes" id="UP001193389"/>
    </source>
</evidence>
<sequence>MSWFVAIGNKWVAFLISKSNWALLPEIESFWLEYPKETELNKNINVKVTK</sequence>
<accession>A0A5K7SGB7</accession>
<keyword evidence="2" id="KW-1185">Reference proteome</keyword>
<dbReference type="EMBL" id="AP018694">
    <property type="protein sequence ID" value="BBE20650.1"/>
    <property type="molecule type" value="Genomic_DNA"/>
</dbReference>
<dbReference type="AlphaFoldDB" id="A0A5K7SGB7"/>
<proteinExistence type="predicted"/>
<name>A0A5K7SGB7_9BACT</name>
<reference evidence="1" key="1">
    <citation type="journal article" date="2020" name="Int. J. Syst. Evol. Microbiol.">
        <title>Aquipluma nitroreducens gen. nov. sp. nov., a novel facultatively anaerobic bacterium isolated from a freshwater lake.</title>
        <authorList>
            <person name="Watanabe M."/>
            <person name="Kojima H."/>
            <person name="Fukui M."/>
        </authorList>
    </citation>
    <scope>NUCLEOTIDE SEQUENCE</scope>
    <source>
        <strain evidence="1">MeG22</strain>
    </source>
</reference>
<evidence type="ECO:0000313" key="1">
    <source>
        <dbReference type="EMBL" id="BBE20650.1"/>
    </source>
</evidence>
<dbReference type="KEGG" id="anf:AQPE_4844"/>
<organism evidence="1 2">
    <name type="scientific">Aquipluma nitroreducens</name>
    <dbReference type="NCBI Taxonomy" id="2010828"/>
    <lineage>
        <taxon>Bacteria</taxon>
        <taxon>Pseudomonadati</taxon>
        <taxon>Bacteroidota</taxon>
        <taxon>Bacteroidia</taxon>
        <taxon>Marinilabiliales</taxon>
        <taxon>Prolixibacteraceae</taxon>
        <taxon>Aquipluma</taxon>
    </lineage>
</organism>
<dbReference type="Proteomes" id="UP001193389">
    <property type="component" value="Chromosome"/>
</dbReference>
<protein>
    <submittedName>
        <fullName evidence="1">Uncharacterized protein</fullName>
    </submittedName>
</protein>